<accession>A0AAP2YUR5</accession>
<keyword evidence="5" id="KW-1185">Reference proteome</keyword>
<feature type="region of interest" description="Disordered" evidence="1">
    <location>
        <begin position="45"/>
        <end position="67"/>
    </location>
</feature>
<comment type="caution">
    <text evidence="3">The sequence shown here is derived from an EMBL/GenBank/DDBJ whole genome shotgun (WGS) entry which is preliminary data.</text>
</comment>
<keyword evidence="2" id="KW-0472">Membrane</keyword>
<organism evidence="3 6">
    <name type="scientific">Natronoglomus mannanivorans</name>
    <dbReference type="NCBI Taxonomy" id="2979990"/>
    <lineage>
        <taxon>Archaea</taxon>
        <taxon>Methanobacteriati</taxon>
        <taxon>Methanobacteriota</taxon>
        <taxon>Stenosarchaea group</taxon>
        <taxon>Halobacteria</taxon>
        <taxon>Halobacteriales</taxon>
        <taxon>Natrialbaceae</taxon>
        <taxon>Natronoglomus</taxon>
    </lineage>
</organism>
<dbReference type="Proteomes" id="UP001320972">
    <property type="component" value="Unassembled WGS sequence"/>
</dbReference>
<dbReference type="EMBL" id="JAOPKA010000001">
    <property type="protein sequence ID" value="MCU4739841.1"/>
    <property type="molecule type" value="Genomic_DNA"/>
</dbReference>
<evidence type="ECO:0000256" key="2">
    <source>
        <dbReference type="SAM" id="Phobius"/>
    </source>
</evidence>
<keyword evidence="2" id="KW-1133">Transmembrane helix</keyword>
<dbReference type="RefSeq" id="WP_338001709.1">
    <property type="nucleotide sequence ID" value="NZ_JAOPKA010000001.1"/>
</dbReference>
<dbReference type="AlphaFoldDB" id="A0AAP2YUR5"/>
<protein>
    <submittedName>
        <fullName evidence="3">Uncharacterized protein</fullName>
    </submittedName>
</protein>
<feature type="transmembrane region" description="Helical" evidence="2">
    <location>
        <begin position="17"/>
        <end position="39"/>
    </location>
</feature>
<sequence length="67" mass="6782">MSDIALIGAFLPVEPTVAITAVVVLAGLAFIAFMIFLAFGLPVPSKQSTTADGSADSPSALDAQETD</sequence>
<evidence type="ECO:0000313" key="3">
    <source>
        <dbReference type="EMBL" id="MCU4739841.1"/>
    </source>
</evidence>
<gene>
    <name evidence="4" type="ORF">OB955_09895</name>
    <name evidence="3" type="ORF">OB960_00295</name>
</gene>
<evidence type="ECO:0000313" key="6">
    <source>
        <dbReference type="Proteomes" id="UP001321018"/>
    </source>
</evidence>
<evidence type="ECO:0000256" key="1">
    <source>
        <dbReference type="SAM" id="MobiDB-lite"/>
    </source>
</evidence>
<evidence type="ECO:0000313" key="5">
    <source>
        <dbReference type="Proteomes" id="UP001320972"/>
    </source>
</evidence>
<evidence type="ECO:0000313" key="4">
    <source>
        <dbReference type="EMBL" id="MCU4973054.1"/>
    </source>
</evidence>
<reference evidence="3 5" key="1">
    <citation type="submission" date="2022-09" db="EMBL/GenBank/DDBJ databases">
        <title>Enrichment on poylsaccharides allowed isolation of novel metabolic and taxonomic groups of Haloarchaea.</title>
        <authorList>
            <person name="Sorokin D.Y."/>
            <person name="Elcheninov A.G."/>
            <person name="Khizhniak T.V."/>
            <person name="Kolganova T.V."/>
            <person name="Kublanov I.V."/>
        </authorList>
    </citation>
    <scope>NUCLEOTIDE SEQUENCE</scope>
    <source>
        <strain evidence="4 5">AArc-m2/3/4</strain>
        <strain evidence="3">AArc-xg1-1</strain>
    </source>
</reference>
<proteinExistence type="predicted"/>
<name>A0AAP2YUR5_9EURY</name>
<keyword evidence="2" id="KW-0812">Transmembrane</keyword>
<dbReference type="Proteomes" id="UP001321018">
    <property type="component" value="Unassembled WGS sequence"/>
</dbReference>
<dbReference type="EMBL" id="JAOPKB010000004">
    <property type="protein sequence ID" value="MCU4973054.1"/>
    <property type="molecule type" value="Genomic_DNA"/>
</dbReference>